<evidence type="ECO:0000256" key="2">
    <source>
        <dbReference type="SAM" id="Phobius"/>
    </source>
</evidence>
<feature type="region of interest" description="Disordered" evidence="1">
    <location>
        <begin position="201"/>
        <end position="262"/>
    </location>
</feature>
<comment type="caution">
    <text evidence="3">The sequence shown here is derived from an EMBL/GenBank/DDBJ whole genome shotgun (WGS) entry which is preliminary data.</text>
</comment>
<dbReference type="Proteomes" id="UP000229612">
    <property type="component" value="Unassembled WGS sequence"/>
</dbReference>
<dbReference type="AlphaFoldDB" id="A0A2H0UH68"/>
<feature type="compositionally biased region" description="Low complexity" evidence="1">
    <location>
        <begin position="71"/>
        <end position="81"/>
    </location>
</feature>
<sequence>MGANNDTLKKIRTFHSDMERLRPRPESEVANVESTAPTPAKPIPSVLNAKKPEPEIVVPIPAPPPAPPQAVMPEPVKVTAPEPKPVVPEKPKSQPAPPTLLSVPKNSELSKEMSESLGTLSKTTPYNPSDKLNVMDTDSEITEGTIITDKKRERFKLLPAMVEAVKSWFSEGKETIERHAEEKRLATPTVSTIEERKDVVKMAAKQSAQAPKDDYKKLTDKLPKKLTDKSAPNKPSLVITKKSPDAKPSWSHYEGKNEEKTAPIIEATPVSKAPEKPLAPPVIPSLPIKEEPEPQAETKVEVPAIKVEPVALTIKSEPAKAPARKWKETPEPKRFGNFPRVLFYTSSVVIALVAVVGGVMTTMWLLGSDDGLTPTTSNGQVSQNNSVNTLEQLPLVSADRQTKLLLPRSRVAFYEDILSSSQNSGGINVIDPTTSDAGDTRASTSDILETLAWQSSPTLLRAINEINFGTLGTEPFIVLRVTSFDTAFGGLLVAEDSLSQELAPLFGEPVTSTFDVSEDDSTVRPAYFEDDVVRNHDVRVLRDEMEKERIVYGFVNQNTVIITTDRGMFATLAEAIR</sequence>
<feature type="region of interest" description="Disordered" evidence="1">
    <location>
        <begin position="1"/>
        <end position="137"/>
    </location>
</feature>
<protein>
    <submittedName>
        <fullName evidence="3">Uncharacterized protein</fullName>
    </submittedName>
</protein>
<evidence type="ECO:0000313" key="3">
    <source>
        <dbReference type="EMBL" id="PIR85748.1"/>
    </source>
</evidence>
<feature type="transmembrane region" description="Helical" evidence="2">
    <location>
        <begin position="341"/>
        <end position="366"/>
    </location>
</feature>
<keyword evidence="2" id="KW-1133">Transmembrane helix</keyword>
<feature type="compositionally biased region" description="Pro residues" evidence="1">
    <location>
        <begin position="60"/>
        <end position="70"/>
    </location>
</feature>
<dbReference type="EMBL" id="PFBG01000030">
    <property type="protein sequence ID" value="PIR85748.1"/>
    <property type="molecule type" value="Genomic_DNA"/>
</dbReference>
<evidence type="ECO:0000256" key="1">
    <source>
        <dbReference type="SAM" id="MobiDB-lite"/>
    </source>
</evidence>
<feature type="compositionally biased region" description="Basic and acidic residues" evidence="1">
    <location>
        <begin position="211"/>
        <end position="228"/>
    </location>
</feature>
<name>A0A2H0UH68_9BACT</name>
<keyword evidence="2" id="KW-0812">Transmembrane</keyword>
<evidence type="ECO:0000313" key="4">
    <source>
        <dbReference type="Proteomes" id="UP000229612"/>
    </source>
</evidence>
<reference evidence="4" key="1">
    <citation type="submission" date="2017-09" db="EMBL/GenBank/DDBJ databases">
        <title>Depth-based differentiation of microbial function through sediment-hosted aquifers and enrichment of novel symbionts in the deep terrestrial subsurface.</title>
        <authorList>
            <person name="Probst A.J."/>
            <person name="Ladd B."/>
            <person name="Jarett J.K."/>
            <person name="Geller-Mcgrath D.E."/>
            <person name="Sieber C.M.K."/>
            <person name="Emerson J.B."/>
            <person name="Anantharaman K."/>
            <person name="Thomas B.C."/>
            <person name="Malmstrom R."/>
            <person name="Stieglmeier M."/>
            <person name="Klingl A."/>
            <person name="Woyke T."/>
            <person name="Ryan C.M."/>
            <person name="Banfield J.F."/>
        </authorList>
    </citation>
    <scope>NUCLEOTIDE SEQUENCE [LARGE SCALE GENOMIC DNA]</scope>
</reference>
<keyword evidence="2" id="KW-0472">Membrane</keyword>
<feature type="compositionally biased region" description="Basic and acidic residues" evidence="1">
    <location>
        <begin position="14"/>
        <end position="27"/>
    </location>
</feature>
<organism evidence="3 4">
    <name type="scientific">Candidatus Kaiserbacteria bacterium CG10_big_fil_rev_8_21_14_0_10_44_10</name>
    <dbReference type="NCBI Taxonomy" id="1974606"/>
    <lineage>
        <taxon>Bacteria</taxon>
        <taxon>Candidatus Kaiseribacteriota</taxon>
    </lineage>
</organism>
<gene>
    <name evidence="3" type="ORF">COU14_02740</name>
</gene>
<accession>A0A2H0UH68</accession>
<proteinExistence type="predicted"/>
<feature type="compositionally biased region" description="Polar residues" evidence="1">
    <location>
        <begin position="116"/>
        <end position="127"/>
    </location>
</feature>